<proteinExistence type="evidence at transcript level"/>
<dbReference type="EMBL" id="EU970615">
    <property type="protein sequence ID" value="ACG42733.1"/>
    <property type="molecule type" value="mRNA"/>
</dbReference>
<organism evidence="1">
    <name type="scientific">Zea mays</name>
    <name type="common">Maize</name>
    <dbReference type="NCBI Taxonomy" id="4577"/>
    <lineage>
        <taxon>Eukaryota</taxon>
        <taxon>Viridiplantae</taxon>
        <taxon>Streptophyta</taxon>
        <taxon>Embryophyta</taxon>
        <taxon>Tracheophyta</taxon>
        <taxon>Spermatophyta</taxon>
        <taxon>Magnoliopsida</taxon>
        <taxon>Liliopsida</taxon>
        <taxon>Poales</taxon>
        <taxon>Poaceae</taxon>
        <taxon>PACMAD clade</taxon>
        <taxon>Panicoideae</taxon>
        <taxon>Andropogonodae</taxon>
        <taxon>Andropogoneae</taxon>
        <taxon>Tripsacinae</taxon>
        <taxon>Zea</taxon>
    </lineage>
</organism>
<reference evidence="1" key="1">
    <citation type="journal article" date="2009" name="Plant Mol. Biol.">
        <title>Insights into corn genes derived from large-scale cDNA sequencing.</title>
        <authorList>
            <person name="Alexandrov N.N."/>
            <person name="Brover V.V."/>
            <person name="Freidin S."/>
            <person name="Troukhan M.E."/>
            <person name="Tatarinova T.V."/>
            <person name="Zhang H."/>
            <person name="Swaller T.J."/>
            <person name="Lu Y.P."/>
            <person name="Bouck J."/>
            <person name="Flavell R.B."/>
            <person name="Feldmann K.A."/>
        </authorList>
    </citation>
    <scope>NUCLEOTIDE SEQUENCE</scope>
</reference>
<sequence>MGGVAGNCSPGIVFAEKPLRLVVRLAINSITVWTRGSEESPWLLESQVLGEEQVVQEEPHIEEFDSI</sequence>
<name>B6U050_MAIZE</name>
<dbReference type="AlphaFoldDB" id="B6U050"/>
<accession>B6U050</accession>
<protein>
    <submittedName>
        <fullName evidence="1">Uncharacterized protein</fullName>
    </submittedName>
</protein>
<evidence type="ECO:0000313" key="1">
    <source>
        <dbReference type="EMBL" id="ACG42733.1"/>
    </source>
</evidence>